<dbReference type="GO" id="GO:0004585">
    <property type="term" value="F:ornithine carbamoyltransferase activity"/>
    <property type="evidence" value="ECO:0007669"/>
    <property type="project" value="UniProtKB-EC"/>
</dbReference>
<name>A0A6N2Y892_9CLOT</name>
<feature type="domain" description="Aspartate/ornithine carbamoyltransferase carbamoyl-P binding" evidence="4">
    <location>
        <begin position="2"/>
        <end position="134"/>
    </location>
</feature>
<dbReference type="PANTHER" id="PTHR45753:SF3">
    <property type="entry name" value="ORNITHINE TRANSCARBAMYLASE, MITOCHONDRIAL"/>
    <property type="match status" value="1"/>
</dbReference>
<dbReference type="Pfam" id="PF02729">
    <property type="entry name" value="OTCace_N"/>
    <property type="match status" value="1"/>
</dbReference>
<sequence>MRSLIRLSNYNKEDVEKIFDIADELQEGKYNDFLKGKTIVMFFPESSIRTRVTFEKGIYLLGGQSIVFPPETLDKKEKAQDVIGYLNNWVDGVIVRYKDIEKLDEMNRYSTFPIINAMTDVNHPCEMLADMYALSKIREDFTIDKFLFVGGIGNIGLAWKEAAELMGFSLTQCSPVKYKMPGVNHIVDLKSAIVGKDIICTDPLGPGMLKDFHNHQVTLEIMNNANDNAILNPCPPFYRGEEVSSEIVESKYFVGYKFKKYLLEIQQAIIIYSMLDYV</sequence>
<dbReference type="PRINTS" id="PR00101">
    <property type="entry name" value="ATCASE"/>
</dbReference>
<dbReference type="GO" id="GO:0016597">
    <property type="term" value="F:amino acid binding"/>
    <property type="evidence" value="ECO:0007669"/>
    <property type="project" value="InterPro"/>
</dbReference>
<accession>A0A6N2Y892</accession>
<dbReference type="PRINTS" id="PR00100">
    <property type="entry name" value="AOTCASE"/>
</dbReference>
<evidence type="ECO:0000256" key="1">
    <source>
        <dbReference type="ARBA" id="ARBA00022679"/>
    </source>
</evidence>
<dbReference type="InterPro" id="IPR036901">
    <property type="entry name" value="Asp/Orn_carbamoylTrfase_sf"/>
</dbReference>
<dbReference type="GO" id="GO:0042450">
    <property type="term" value="P:L-arginine biosynthetic process via ornithine"/>
    <property type="evidence" value="ECO:0007669"/>
    <property type="project" value="TreeGrafter"/>
</dbReference>
<dbReference type="EC" id="2.1.3.3" evidence="5"/>
<dbReference type="InterPro" id="IPR006130">
    <property type="entry name" value="Asp/Orn_carbamoylTrfase"/>
</dbReference>
<proteinExistence type="inferred from homology"/>
<dbReference type="GO" id="GO:0019240">
    <property type="term" value="P:citrulline biosynthetic process"/>
    <property type="evidence" value="ECO:0007669"/>
    <property type="project" value="TreeGrafter"/>
</dbReference>
<protein>
    <submittedName>
        <fullName evidence="5">Ornithine carbamoyltransferase</fullName>
        <ecNumber evidence="5">2.1.3.3</ecNumber>
    </submittedName>
</protein>
<dbReference type="PANTHER" id="PTHR45753">
    <property type="entry name" value="ORNITHINE CARBAMOYLTRANSFERASE, MITOCHONDRIAL"/>
    <property type="match status" value="1"/>
</dbReference>
<feature type="domain" description="Aspartate/ornithine carbamoyltransferase Asp/Orn-binding" evidence="3">
    <location>
        <begin position="188"/>
        <end position="271"/>
    </location>
</feature>
<comment type="similarity">
    <text evidence="2">Belongs to the aspartate/ornithine carbamoyltransferase superfamily.</text>
</comment>
<gene>
    <name evidence="5" type="primary">argF_1</name>
    <name evidence="5" type="ORF">CTLFYP3_00294</name>
</gene>
<evidence type="ECO:0000313" key="5">
    <source>
        <dbReference type="EMBL" id="VYT63079.1"/>
    </source>
</evidence>
<keyword evidence="1 2" id="KW-0808">Transferase</keyword>
<dbReference type="EMBL" id="CACRTO010000005">
    <property type="protein sequence ID" value="VYT63079.1"/>
    <property type="molecule type" value="Genomic_DNA"/>
</dbReference>
<dbReference type="InterPro" id="IPR006131">
    <property type="entry name" value="Asp_carbamoyltransf_Asp/Orn-bd"/>
</dbReference>
<dbReference type="InterPro" id="IPR006132">
    <property type="entry name" value="Asp/Orn_carbamoyltranf_P-bd"/>
</dbReference>
<dbReference type="Pfam" id="PF00185">
    <property type="entry name" value="OTCace"/>
    <property type="match status" value="1"/>
</dbReference>
<evidence type="ECO:0000259" key="3">
    <source>
        <dbReference type="Pfam" id="PF00185"/>
    </source>
</evidence>
<dbReference type="RefSeq" id="WP_156624286.1">
    <property type="nucleotide sequence ID" value="NZ_CACRTO010000005.1"/>
</dbReference>
<dbReference type="Gene3D" id="3.40.50.1370">
    <property type="entry name" value="Aspartate/ornithine carbamoyltransferase"/>
    <property type="match status" value="2"/>
</dbReference>
<evidence type="ECO:0000256" key="2">
    <source>
        <dbReference type="RuleBase" id="RU003634"/>
    </source>
</evidence>
<dbReference type="AlphaFoldDB" id="A0A6N2Y892"/>
<organism evidence="5">
    <name type="scientific">Clostridium tertium</name>
    <dbReference type="NCBI Taxonomy" id="1559"/>
    <lineage>
        <taxon>Bacteria</taxon>
        <taxon>Bacillati</taxon>
        <taxon>Bacillota</taxon>
        <taxon>Clostridia</taxon>
        <taxon>Eubacteriales</taxon>
        <taxon>Clostridiaceae</taxon>
        <taxon>Clostridium</taxon>
    </lineage>
</organism>
<evidence type="ECO:0000259" key="4">
    <source>
        <dbReference type="Pfam" id="PF02729"/>
    </source>
</evidence>
<reference evidence="5" key="1">
    <citation type="submission" date="2019-11" db="EMBL/GenBank/DDBJ databases">
        <authorList>
            <person name="Feng L."/>
        </authorList>
    </citation>
    <scope>NUCLEOTIDE SEQUENCE</scope>
    <source>
        <strain evidence="5">CTertiumLFYP3</strain>
    </source>
</reference>
<dbReference type="SUPFAM" id="SSF53671">
    <property type="entry name" value="Aspartate/ornithine carbamoyltransferase"/>
    <property type="match status" value="1"/>
</dbReference>